<protein>
    <submittedName>
        <fullName evidence="1">Uncharacterized protein</fullName>
    </submittedName>
</protein>
<gene>
    <name evidence="1" type="ORF">S12H4_36358</name>
</gene>
<reference evidence="1" key="1">
    <citation type="journal article" date="2014" name="Front. Microbiol.">
        <title>High frequency of phylogenetically diverse reductive dehalogenase-homologous genes in deep subseafloor sedimentary metagenomes.</title>
        <authorList>
            <person name="Kawai M."/>
            <person name="Futagami T."/>
            <person name="Toyoda A."/>
            <person name="Takaki Y."/>
            <person name="Nishi S."/>
            <person name="Hori S."/>
            <person name="Arai W."/>
            <person name="Tsubouchi T."/>
            <person name="Morono Y."/>
            <person name="Uchiyama I."/>
            <person name="Ito T."/>
            <person name="Fujiyama A."/>
            <person name="Inagaki F."/>
            <person name="Takami H."/>
        </authorList>
    </citation>
    <scope>NUCLEOTIDE SEQUENCE</scope>
    <source>
        <strain evidence="1">Expedition CK06-06</strain>
    </source>
</reference>
<evidence type="ECO:0000313" key="1">
    <source>
        <dbReference type="EMBL" id="GAI90616.1"/>
    </source>
</evidence>
<comment type="caution">
    <text evidence="1">The sequence shown here is derived from an EMBL/GenBank/DDBJ whole genome shotgun (WGS) entry which is preliminary data.</text>
</comment>
<accession>X1TGX5</accession>
<proteinExistence type="predicted"/>
<name>X1TGX5_9ZZZZ</name>
<dbReference type="AlphaFoldDB" id="X1TGX5"/>
<sequence>MLDRKVVREFLDEELKEVEIPKDIFKEVFVEVFCKYVEDDYYN</sequence>
<organism evidence="1">
    <name type="scientific">marine sediment metagenome</name>
    <dbReference type="NCBI Taxonomy" id="412755"/>
    <lineage>
        <taxon>unclassified sequences</taxon>
        <taxon>metagenomes</taxon>
        <taxon>ecological metagenomes</taxon>
    </lineage>
</organism>
<dbReference type="EMBL" id="BARW01021669">
    <property type="protein sequence ID" value="GAI90616.1"/>
    <property type="molecule type" value="Genomic_DNA"/>
</dbReference>